<protein>
    <submittedName>
        <fullName evidence="2">Uncharacterized protein</fullName>
    </submittedName>
</protein>
<feature type="non-terminal residue" evidence="2">
    <location>
        <position position="401"/>
    </location>
</feature>
<gene>
    <name evidence="2" type="ORF">EC973_003418</name>
</gene>
<evidence type="ECO:0000256" key="1">
    <source>
        <dbReference type="SAM" id="MobiDB-lite"/>
    </source>
</evidence>
<evidence type="ECO:0000313" key="3">
    <source>
        <dbReference type="Proteomes" id="UP000605846"/>
    </source>
</evidence>
<comment type="caution">
    <text evidence="2">The sequence shown here is derived from an EMBL/GenBank/DDBJ whole genome shotgun (WGS) entry which is preliminary data.</text>
</comment>
<proteinExistence type="predicted"/>
<dbReference type="OrthoDB" id="2278533at2759"/>
<organism evidence="2 3">
    <name type="scientific">Apophysomyces ossiformis</name>
    <dbReference type="NCBI Taxonomy" id="679940"/>
    <lineage>
        <taxon>Eukaryota</taxon>
        <taxon>Fungi</taxon>
        <taxon>Fungi incertae sedis</taxon>
        <taxon>Mucoromycota</taxon>
        <taxon>Mucoromycotina</taxon>
        <taxon>Mucoromycetes</taxon>
        <taxon>Mucorales</taxon>
        <taxon>Mucorineae</taxon>
        <taxon>Mucoraceae</taxon>
        <taxon>Apophysomyces</taxon>
    </lineage>
</organism>
<evidence type="ECO:0000313" key="2">
    <source>
        <dbReference type="EMBL" id="KAF7730005.1"/>
    </source>
</evidence>
<dbReference type="EMBL" id="JABAYA010000020">
    <property type="protein sequence ID" value="KAF7730005.1"/>
    <property type="molecule type" value="Genomic_DNA"/>
</dbReference>
<dbReference type="Proteomes" id="UP000605846">
    <property type="component" value="Unassembled WGS sequence"/>
</dbReference>
<dbReference type="AlphaFoldDB" id="A0A8H7ERR9"/>
<accession>A0A8H7ERR9</accession>
<name>A0A8H7ERR9_9FUNG</name>
<feature type="region of interest" description="Disordered" evidence="1">
    <location>
        <begin position="91"/>
        <end position="120"/>
    </location>
</feature>
<sequence length="401" mass="45308">METRYSHVIAAYINGAVENGRVPSLADFVNNELDFIVQSTEPGEDVSSVWAVRFSSTANALQVQTKNSKPDWGKVALAILKRVTKKKDTTSETSSFVSTSASTSTVSSDSSSSNSPVPLTTCDKSRLKNIYESLEDSKKWTLKTGKKVEDEMLKLAMQCNYQHPSHSFIMDPNDSHWLDYFTKEELDEIKTFKIPTMDDIPSDLHEYLYSYRGKRDLDALFKHRSLKFFHPIEESDLHWAHKAIVEATDLYHYGYMPISTQSEADLLRRVWSFTEKCYDESCIDVRSGEKSSLASSQQKNAGRTIDGIQPMSRKYCGHKMDMLFSYLRYEYGCTEAGVSSDINSSKALREGSIKLARVLKDMFLELVETALPELGIFKQQVSSSVMHQQATFAGSQDSARL</sequence>
<reference evidence="2" key="1">
    <citation type="submission" date="2020-01" db="EMBL/GenBank/DDBJ databases">
        <title>Genome Sequencing of Three Apophysomyces-Like Fungal Strains Confirms a Novel Fungal Genus in the Mucoromycota with divergent Burkholderia-like Endosymbiotic Bacteria.</title>
        <authorList>
            <person name="Stajich J.E."/>
            <person name="Macias A.M."/>
            <person name="Carter-House D."/>
            <person name="Lovett B."/>
            <person name="Kasson L.R."/>
            <person name="Berry K."/>
            <person name="Grigoriev I."/>
            <person name="Chang Y."/>
            <person name="Spatafora J."/>
            <person name="Kasson M.T."/>
        </authorList>
    </citation>
    <scope>NUCLEOTIDE SEQUENCE</scope>
    <source>
        <strain evidence="2">NRRL A-21654</strain>
    </source>
</reference>
<keyword evidence="3" id="KW-1185">Reference proteome</keyword>